<keyword evidence="2" id="KW-1185">Reference proteome</keyword>
<organism evidence="1 2">
    <name type="scientific">Natronospira proteinivora</name>
    <dbReference type="NCBI Taxonomy" id="1807133"/>
    <lineage>
        <taxon>Bacteria</taxon>
        <taxon>Pseudomonadati</taxon>
        <taxon>Pseudomonadota</taxon>
        <taxon>Gammaproteobacteria</taxon>
        <taxon>Natronospirales</taxon>
        <taxon>Natronospiraceae</taxon>
        <taxon>Natronospira</taxon>
    </lineage>
</organism>
<name>A0ABT1GER1_9GAMM</name>
<reference evidence="1 2" key="1">
    <citation type="submission" date="2022-03" db="EMBL/GenBank/DDBJ databases">
        <title>Genomic Encyclopedia of Type Strains, Phase III (KMG-III): the genomes of soil and plant-associated and newly described type strains.</title>
        <authorList>
            <person name="Whitman W."/>
        </authorList>
    </citation>
    <scope>NUCLEOTIDE SEQUENCE [LARGE SCALE GENOMIC DNA]</scope>
    <source>
        <strain evidence="1 2">BSker1</strain>
    </source>
</reference>
<dbReference type="Proteomes" id="UP001523550">
    <property type="component" value="Unassembled WGS sequence"/>
</dbReference>
<gene>
    <name evidence="1" type="ORF">J2T60_002437</name>
</gene>
<evidence type="ECO:0000313" key="2">
    <source>
        <dbReference type="Proteomes" id="UP001523550"/>
    </source>
</evidence>
<accession>A0ABT1GER1</accession>
<sequence length="51" mass="5848">MFGTKKKAVGSTRFSDFIRNASAREKKKLYEKVLERASERQRRVIEGASEG</sequence>
<comment type="caution">
    <text evidence="1">The sequence shown here is derived from an EMBL/GenBank/DDBJ whole genome shotgun (WGS) entry which is preliminary data.</text>
</comment>
<evidence type="ECO:0000313" key="1">
    <source>
        <dbReference type="EMBL" id="MCP1728437.1"/>
    </source>
</evidence>
<dbReference type="EMBL" id="JALJYF010000002">
    <property type="protein sequence ID" value="MCP1728437.1"/>
    <property type="molecule type" value="Genomic_DNA"/>
</dbReference>
<proteinExistence type="predicted"/>
<protein>
    <submittedName>
        <fullName evidence="1">Uncharacterized protein</fullName>
    </submittedName>
</protein>
<dbReference type="RefSeq" id="WP_253450579.1">
    <property type="nucleotide sequence ID" value="NZ_JALJYF010000002.1"/>
</dbReference>